<dbReference type="GO" id="GO:0008360">
    <property type="term" value="P:regulation of cell shape"/>
    <property type="evidence" value="ECO:0007669"/>
    <property type="project" value="UniProtKB-KW"/>
</dbReference>
<dbReference type="PANTHER" id="PTHR23135:SF4">
    <property type="entry name" value="UDP-N-ACETYLMURAMOYL-L-ALANYL-D-GLUTAMATE--2,6-DIAMINOPIMELATE LIGASE MURE HOMOLOG, CHLOROPLASTIC"/>
    <property type="match status" value="1"/>
</dbReference>
<keyword evidence="5 7" id="KW-0131">Cell cycle</keyword>
<keyword evidence="2 7" id="KW-0132">Cell division</keyword>
<feature type="binding site" evidence="7">
    <location>
        <begin position="106"/>
        <end position="112"/>
    </location>
    <ligand>
        <name>ATP</name>
        <dbReference type="ChEBI" id="CHEBI:30616"/>
    </ligand>
</feature>
<keyword evidence="4 7" id="KW-0573">Peptidoglycan synthesis</keyword>
<dbReference type="SUPFAM" id="SSF63418">
    <property type="entry name" value="MurE/MurF N-terminal domain"/>
    <property type="match status" value="1"/>
</dbReference>
<feature type="binding site" evidence="7">
    <location>
        <begin position="403"/>
        <end position="406"/>
    </location>
    <ligand>
        <name>meso-2,6-diaminopimelate</name>
        <dbReference type="ChEBI" id="CHEBI:57791"/>
    </ligand>
</feature>
<dbReference type="GO" id="GO:0005737">
    <property type="term" value="C:cytoplasm"/>
    <property type="evidence" value="ECO:0007669"/>
    <property type="project" value="UniProtKB-SubCell"/>
</dbReference>
<feature type="binding site" evidence="7">
    <location>
        <position position="175"/>
    </location>
    <ligand>
        <name>UDP-N-acetyl-alpha-D-muramoyl-L-alanyl-D-glutamate</name>
        <dbReference type="ChEBI" id="CHEBI:83900"/>
    </ligand>
</feature>
<feature type="domain" description="Mur ligase central" evidence="11">
    <location>
        <begin position="104"/>
        <end position="307"/>
    </location>
</feature>
<dbReference type="EMBL" id="MKEK01000001">
    <property type="protein sequence ID" value="OEY68894.1"/>
    <property type="molecule type" value="Genomic_DNA"/>
</dbReference>
<dbReference type="GO" id="GO:0009252">
    <property type="term" value="P:peptidoglycan biosynthetic process"/>
    <property type="evidence" value="ECO:0007669"/>
    <property type="project" value="UniProtKB-UniRule"/>
</dbReference>
<dbReference type="SUPFAM" id="SSF53244">
    <property type="entry name" value="MurD-like peptide ligases, peptide-binding domain"/>
    <property type="match status" value="1"/>
</dbReference>
<feature type="binding site" evidence="7">
    <location>
        <position position="147"/>
    </location>
    <ligand>
        <name>UDP-N-acetyl-alpha-D-muramoyl-L-alanyl-D-glutamate</name>
        <dbReference type="ChEBI" id="CHEBI:83900"/>
    </ligand>
</feature>
<comment type="subcellular location">
    <subcellularLocation>
        <location evidence="7 8">Cytoplasm</location>
    </subcellularLocation>
</comment>
<keyword evidence="3 7" id="KW-0133">Cell shape</keyword>
<dbReference type="PANTHER" id="PTHR23135">
    <property type="entry name" value="MUR LIGASE FAMILY MEMBER"/>
    <property type="match status" value="1"/>
</dbReference>
<dbReference type="AlphaFoldDB" id="A0A1E7Q3X3"/>
<dbReference type="EC" id="6.3.2.13" evidence="7"/>
<gene>
    <name evidence="7" type="primary">murE</name>
    <name evidence="12" type="ORF">BI198_04420</name>
</gene>
<dbReference type="NCBIfam" id="NF001124">
    <property type="entry name" value="PRK00139.1-2"/>
    <property type="match status" value="1"/>
</dbReference>
<comment type="PTM">
    <text evidence="7">Carboxylation is probably crucial for Mg(2+) binding and, consequently, for the gamma-phosphate positioning of ATP.</text>
</comment>
<evidence type="ECO:0000313" key="12">
    <source>
        <dbReference type="EMBL" id="OEY68894.1"/>
    </source>
</evidence>
<dbReference type="STRING" id="1628148.BI198_04420"/>
<dbReference type="NCBIfam" id="NF001126">
    <property type="entry name" value="PRK00139.1-4"/>
    <property type="match status" value="1"/>
</dbReference>
<feature type="binding site" evidence="7">
    <location>
        <position position="181"/>
    </location>
    <ligand>
        <name>UDP-N-acetyl-alpha-D-muramoyl-L-alanyl-D-glutamate</name>
        <dbReference type="ChEBI" id="CHEBI:83900"/>
    </ligand>
</feature>
<dbReference type="OrthoDB" id="9800958at2"/>
<dbReference type="NCBIfam" id="TIGR01085">
    <property type="entry name" value="murE"/>
    <property type="match status" value="1"/>
</dbReference>
<dbReference type="GO" id="GO:0071555">
    <property type="term" value="P:cell wall organization"/>
    <property type="evidence" value="ECO:0007669"/>
    <property type="project" value="UniProtKB-KW"/>
</dbReference>
<dbReference type="UniPathway" id="UPA00219"/>
<feature type="domain" description="Mur ligase N-terminal catalytic" evidence="9">
    <location>
        <begin position="23"/>
        <end position="68"/>
    </location>
</feature>
<reference evidence="13" key="1">
    <citation type="submission" date="2016-09" db="EMBL/GenBank/DDBJ databases">
        <authorList>
            <person name="Wan X."/>
            <person name="Hou S."/>
        </authorList>
    </citation>
    <scope>NUCLEOTIDE SEQUENCE [LARGE SCALE GENOMIC DNA]</scope>
    <source>
        <strain evidence="13">KH87</strain>
    </source>
</reference>
<dbReference type="GO" id="GO:0000287">
    <property type="term" value="F:magnesium ion binding"/>
    <property type="evidence" value="ECO:0007669"/>
    <property type="project" value="UniProtKB-UniRule"/>
</dbReference>
<dbReference type="SUPFAM" id="SSF53623">
    <property type="entry name" value="MurD-like peptide ligases, catalytic domain"/>
    <property type="match status" value="1"/>
</dbReference>
<evidence type="ECO:0000256" key="5">
    <source>
        <dbReference type="ARBA" id="ARBA00023306"/>
    </source>
</evidence>
<evidence type="ECO:0000256" key="1">
    <source>
        <dbReference type="ARBA" id="ARBA00005898"/>
    </source>
</evidence>
<feature type="binding site" evidence="7">
    <location>
        <position position="379"/>
    </location>
    <ligand>
        <name>meso-2,6-diaminopimelate</name>
        <dbReference type="ChEBI" id="CHEBI:57791"/>
    </ligand>
</feature>
<keyword evidence="7" id="KW-0460">Magnesium</keyword>
<dbReference type="Pfam" id="PF01225">
    <property type="entry name" value="Mur_ligase"/>
    <property type="match status" value="1"/>
</dbReference>
<feature type="modified residue" description="N6-carboxylysine" evidence="7">
    <location>
        <position position="215"/>
    </location>
</feature>
<keyword evidence="7" id="KW-0067">ATP-binding</keyword>
<evidence type="ECO:0000256" key="3">
    <source>
        <dbReference type="ARBA" id="ARBA00022960"/>
    </source>
</evidence>
<dbReference type="Pfam" id="PF02875">
    <property type="entry name" value="Mur_ligase_C"/>
    <property type="match status" value="1"/>
</dbReference>
<keyword evidence="13" id="KW-1185">Reference proteome</keyword>
<dbReference type="Pfam" id="PF08245">
    <property type="entry name" value="Mur_ligase_M"/>
    <property type="match status" value="1"/>
</dbReference>
<comment type="caution">
    <text evidence="12">The sequence shown here is derived from an EMBL/GenBank/DDBJ whole genome shotgun (WGS) entry which is preliminary data.</text>
</comment>
<evidence type="ECO:0000256" key="6">
    <source>
        <dbReference type="ARBA" id="ARBA00023316"/>
    </source>
</evidence>
<evidence type="ECO:0000259" key="9">
    <source>
        <dbReference type="Pfam" id="PF01225"/>
    </source>
</evidence>
<dbReference type="InterPro" id="IPR036615">
    <property type="entry name" value="Mur_ligase_C_dom_sf"/>
</dbReference>
<dbReference type="GO" id="GO:0051301">
    <property type="term" value="P:cell division"/>
    <property type="evidence" value="ECO:0007669"/>
    <property type="project" value="UniProtKB-KW"/>
</dbReference>
<dbReference type="HAMAP" id="MF_00208">
    <property type="entry name" value="MurE"/>
    <property type="match status" value="1"/>
</dbReference>
<dbReference type="InterPro" id="IPR035911">
    <property type="entry name" value="MurE/MurF_N"/>
</dbReference>
<dbReference type="GO" id="GO:0008765">
    <property type="term" value="F:UDP-N-acetylmuramoylalanyl-D-glutamate-2,6-diaminopimelate ligase activity"/>
    <property type="evidence" value="ECO:0007669"/>
    <property type="project" value="UniProtKB-UniRule"/>
</dbReference>
<comment type="similarity">
    <text evidence="1 7">Belongs to the MurCDEF family. MurE subfamily.</text>
</comment>
<feature type="binding site" evidence="7">
    <location>
        <position position="28"/>
    </location>
    <ligand>
        <name>UDP-N-acetyl-alpha-D-muramoyl-L-alanyl-D-glutamate</name>
        <dbReference type="ChEBI" id="CHEBI:83900"/>
    </ligand>
</feature>
<dbReference type="InterPro" id="IPR005761">
    <property type="entry name" value="UDP-N-AcMur-Glu-dNH2Pim_ligase"/>
</dbReference>
<evidence type="ECO:0000256" key="7">
    <source>
        <dbReference type="HAMAP-Rule" id="MF_00208"/>
    </source>
</evidence>
<dbReference type="InterPro" id="IPR013221">
    <property type="entry name" value="Mur_ligase_cen"/>
</dbReference>
<feature type="binding site" evidence="7">
    <location>
        <position position="26"/>
    </location>
    <ligand>
        <name>UDP-N-acetyl-alpha-D-muramoyl-L-alanyl-D-glutamate</name>
        <dbReference type="ChEBI" id="CHEBI:83900"/>
    </ligand>
</feature>
<dbReference type="GO" id="GO:0005524">
    <property type="term" value="F:ATP binding"/>
    <property type="evidence" value="ECO:0007669"/>
    <property type="project" value="UniProtKB-UniRule"/>
</dbReference>
<dbReference type="Gene3D" id="3.40.1190.10">
    <property type="entry name" value="Mur-like, catalytic domain"/>
    <property type="match status" value="1"/>
</dbReference>
<evidence type="ECO:0000313" key="13">
    <source>
        <dbReference type="Proteomes" id="UP000242258"/>
    </source>
</evidence>
<dbReference type="InterPro" id="IPR004101">
    <property type="entry name" value="Mur_ligase_C"/>
</dbReference>
<comment type="catalytic activity">
    <reaction evidence="7">
        <text>UDP-N-acetyl-alpha-D-muramoyl-L-alanyl-D-glutamate + meso-2,6-diaminopimelate + ATP = UDP-N-acetyl-alpha-D-muramoyl-L-alanyl-gamma-D-glutamyl-meso-2,6-diaminopimelate + ADP + phosphate + H(+)</text>
        <dbReference type="Rhea" id="RHEA:23676"/>
        <dbReference type="ChEBI" id="CHEBI:15378"/>
        <dbReference type="ChEBI" id="CHEBI:30616"/>
        <dbReference type="ChEBI" id="CHEBI:43474"/>
        <dbReference type="ChEBI" id="CHEBI:57791"/>
        <dbReference type="ChEBI" id="CHEBI:83900"/>
        <dbReference type="ChEBI" id="CHEBI:83905"/>
        <dbReference type="ChEBI" id="CHEBI:456216"/>
        <dbReference type="EC" id="6.3.2.13"/>
    </reaction>
</comment>
<evidence type="ECO:0000259" key="10">
    <source>
        <dbReference type="Pfam" id="PF02875"/>
    </source>
</evidence>
<name>A0A1E7Q3X3_9GAMM</name>
<comment type="pathway">
    <text evidence="7 8">Cell wall biogenesis; peptidoglycan biosynthesis.</text>
</comment>
<feature type="binding site" evidence="7">
    <location>
        <position position="454"/>
    </location>
    <ligand>
        <name>meso-2,6-diaminopimelate</name>
        <dbReference type="ChEBI" id="CHEBI:57791"/>
    </ligand>
</feature>
<dbReference type="InterPro" id="IPR036565">
    <property type="entry name" value="Mur-like_cat_sf"/>
</dbReference>
<sequence>MLVNAMKWLENIYPLQHNYQLRHLQLDSRNVAAGDVFLAIPGVAQHGKDFIDQALAKGAALVLTDSAGVEDSRVIVLPELMQILPSLVASFYQQPAADMALVGITGTNGKSSTAFFINQLAQSVQRNAQVIGTLGYGNFNNLTPLANTTPHYVEVQKILAQAKAEQADLVAMEVSSHALAQQRLAGLQFNVAVFTNLTRDHLDYHGSMQAYGAAKAALFQADMCQAAVINVADEFGRQLAGSITVPLLVYGNREQCQGFSQFLAYSDVIATTSGYQFTISNATERHSLHLPLLGEFNIQNVLAAIGSLQLLGYDLATLVKAATSLIAVPGRMEQFICTDEFAAVIDYAHTPDALQQALLSLRQHSAGRLWCVFGCGGDRDKGKRPIMGQIAELYADHVIITADNPRSEDILTICEDIAAGMSPDARYQIEPNRQAAIKLALTSAQPDDIVLIAGKGHETIQIIGQQQIAYDERGYVQQLVTELSI</sequence>
<dbReference type="RefSeq" id="WP_070048460.1">
    <property type="nucleotide sequence ID" value="NZ_CBCSDO010000003.1"/>
</dbReference>
<dbReference type="InterPro" id="IPR000713">
    <property type="entry name" value="Mur_ligase_N"/>
</dbReference>
<evidence type="ECO:0000259" key="11">
    <source>
        <dbReference type="Pfam" id="PF08245"/>
    </source>
</evidence>
<comment type="cofactor">
    <cofactor evidence="7">
        <name>Mg(2+)</name>
        <dbReference type="ChEBI" id="CHEBI:18420"/>
    </cofactor>
</comment>
<feature type="binding site" evidence="7">
    <location>
        <begin position="148"/>
        <end position="149"/>
    </location>
    <ligand>
        <name>UDP-N-acetyl-alpha-D-muramoyl-L-alanyl-D-glutamate</name>
        <dbReference type="ChEBI" id="CHEBI:83900"/>
    </ligand>
</feature>
<dbReference type="Gene3D" id="3.90.190.20">
    <property type="entry name" value="Mur ligase, C-terminal domain"/>
    <property type="match status" value="1"/>
</dbReference>
<feature type="short sequence motif" description="Meso-diaminopimelate recognition motif" evidence="7">
    <location>
        <begin position="403"/>
        <end position="406"/>
    </location>
</feature>
<evidence type="ECO:0000256" key="2">
    <source>
        <dbReference type="ARBA" id="ARBA00022618"/>
    </source>
</evidence>
<feature type="domain" description="Mur ligase C-terminal" evidence="10">
    <location>
        <begin position="330"/>
        <end position="456"/>
    </location>
</feature>
<protein>
    <recommendedName>
        <fullName evidence="7">UDP-N-acetylmuramoyl-L-alanyl-D-glutamate--2,6-diaminopimelate ligase</fullName>
        <ecNumber evidence="7">6.3.2.13</ecNumber>
    </recommendedName>
    <alternativeName>
        <fullName evidence="7">Meso-A2pm-adding enzyme</fullName>
    </alternativeName>
    <alternativeName>
        <fullName evidence="7">Meso-diaminopimelate-adding enzyme</fullName>
    </alternativeName>
    <alternativeName>
        <fullName evidence="7">UDP-MurNAc-L-Ala-D-Glu:meso-diaminopimelate ligase</fullName>
    </alternativeName>
    <alternativeName>
        <fullName evidence="7">UDP-MurNAc-tripeptide synthetase</fullName>
    </alternativeName>
    <alternativeName>
        <fullName evidence="7">UDP-N-acetylmuramyl-tripeptide synthetase</fullName>
    </alternativeName>
</protein>
<proteinExistence type="inferred from homology"/>
<keyword evidence="7 12" id="KW-0436">Ligase</keyword>
<feature type="binding site" evidence="7">
    <location>
        <position position="458"/>
    </location>
    <ligand>
        <name>meso-2,6-diaminopimelate</name>
        <dbReference type="ChEBI" id="CHEBI:57791"/>
    </ligand>
</feature>
<keyword evidence="6 7" id="KW-0961">Cell wall biogenesis/degradation</keyword>
<keyword evidence="7" id="KW-0547">Nucleotide-binding</keyword>
<organism evidence="12 13">
    <name type="scientific">Rheinheimera salexigens</name>
    <dbReference type="NCBI Taxonomy" id="1628148"/>
    <lineage>
        <taxon>Bacteria</taxon>
        <taxon>Pseudomonadati</taxon>
        <taxon>Pseudomonadota</taxon>
        <taxon>Gammaproteobacteria</taxon>
        <taxon>Chromatiales</taxon>
        <taxon>Chromatiaceae</taxon>
        <taxon>Rheinheimera</taxon>
    </lineage>
</organism>
<evidence type="ECO:0000256" key="4">
    <source>
        <dbReference type="ARBA" id="ARBA00022984"/>
    </source>
</evidence>
<comment type="function">
    <text evidence="7">Catalyzes the addition of meso-diaminopimelic acid to the nucleotide precursor UDP-N-acetylmuramoyl-L-alanyl-D-glutamate (UMAG) in the biosynthesis of bacterial cell-wall peptidoglycan.</text>
</comment>
<dbReference type="Proteomes" id="UP000242258">
    <property type="component" value="Unassembled WGS sequence"/>
</dbReference>
<comment type="caution">
    <text evidence="7">Lacks conserved residue(s) required for the propagation of feature annotation.</text>
</comment>
<evidence type="ECO:0000256" key="8">
    <source>
        <dbReference type="RuleBase" id="RU004135"/>
    </source>
</evidence>
<dbReference type="Gene3D" id="3.40.1390.10">
    <property type="entry name" value="MurE/MurF, N-terminal domain"/>
    <property type="match status" value="1"/>
</dbReference>
<keyword evidence="7" id="KW-0963">Cytoplasm</keyword>
<accession>A0A1E7Q3X3</accession>
<feature type="binding site" evidence="7">
    <location>
        <position position="183"/>
    </location>
    <ligand>
        <name>UDP-N-acetyl-alpha-D-muramoyl-L-alanyl-D-glutamate</name>
        <dbReference type="ChEBI" id="CHEBI:83900"/>
    </ligand>
</feature>